<sequence>VNPEFDRLRKRSEIRVAEEARQREMEVMRRQLGRLQQRLLETDKLADKLKDLGQEALTEEELAKLQRRPRVELDIAHLTSELGLDACGADQDVDSEEEEQQAKEAVKTVRVQKQREKEKVQKAHHEDKRAMQKERNKCRERKLTED</sequence>
<name>A0A813JQ77_POLGL</name>
<feature type="compositionally biased region" description="Basic and acidic residues" evidence="1">
    <location>
        <begin position="100"/>
        <end position="146"/>
    </location>
</feature>
<evidence type="ECO:0000313" key="2">
    <source>
        <dbReference type="EMBL" id="CAE8680758.1"/>
    </source>
</evidence>
<protein>
    <submittedName>
        <fullName evidence="2">Uncharacterized protein</fullName>
    </submittedName>
</protein>
<comment type="caution">
    <text evidence="2">The sequence shown here is derived from an EMBL/GenBank/DDBJ whole genome shotgun (WGS) entry which is preliminary data.</text>
</comment>
<evidence type="ECO:0000256" key="1">
    <source>
        <dbReference type="SAM" id="MobiDB-lite"/>
    </source>
</evidence>
<feature type="region of interest" description="Disordered" evidence="1">
    <location>
        <begin position="90"/>
        <end position="146"/>
    </location>
</feature>
<feature type="non-terminal residue" evidence="2">
    <location>
        <position position="1"/>
    </location>
</feature>
<dbReference type="EMBL" id="CAJNNW010025890">
    <property type="protein sequence ID" value="CAE8680758.1"/>
    <property type="molecule type" value="Genomic_DNA"/>
</dbReference>
<reference evidence="2" key="1">
    <citation type="submission" date="2021-02" db="EMBL/GenBank/DDBJ databases">
        <authorList>
            <person name="Dougan E. K."/>
            <person name="Rhodes N."/>
            <person name="Thang M."/>
            <person name="Chan C."/>
        </authorList>
    </citation>
    <scope>NUCLEOTIDE SEQUENCE</scope>
</reference>
<dbReference type="AlphaFoldDB" id="A0A813JQ77"/>
<evidence type="ECO:0000313" key="3">
    <source>
        <dbReference type="Proteomes" id="UP000626109"/>
    </source>
</evidence>
<organism evidence="2 3">
    <name type="scientific">Polarella glacialis</name>
    <name type="common">Dinoflagellate</name>
    <dbReference type="NCBI Taxonomy" id="89957"/>
    <lineage>
        <taxon>Eukaryota</taxon>
        <taxon>Sar</taxon>
        <taxon>Alveolata</taxon>
        <taxon>Dinophyceae</taxon>
        <taxon>Suessiales</taxon>
        <taxon>Suessiaceae</taxon>
        <taxon>Polarella</taxon>
    </lineage>
</organism>
<proteinExistence type="predicted"/>
<accession>A0A813JQ77</accession>
<gene>
    <name evidence="2" type="ORF">PGLA2088_LOCUS22095</name>
</gene>
<dbReference type="Proteomes" id="UP000626109">
    <property type="component" value="Unassembled WGS sequence"/>
</dbReference>